<evidence type="ECO:0008006" key="8">
    <source>
        <dbReference type="Google" id="ProtNLM"/>
    </source>
</evidence>
<sequence>MKKQVAVSILALSLGLFPFQTTQAAWDSPTLSAVSNGLDAFWGGILTRLGIRYTYPMVYSHRNIELTPCGPSLLAHYCSDSNTIHLNMVQMDKLVERVGDSAGFFSLAHEYGHSVQKHLGILDKNLPIVVLELQADCLAGAFFAATDELGILEPGDLKEGAMTAMMTGDYDYEHTHHHGTPEQRGRAFLSGFNDPKSCFQ</sequence>
<proteinExistence type="predicted"/>
<protein>
    <recommendedName>
        <fullName evidence="8">Metalloprotease</fullName>
    </recommendedName>
</protein>
<dbReference type="OrthoDB" id="9774900at2"/>
<evidence type="ECO:0000256" key="5">
    <source>
        <dbReference type="SAM" id="SignalP"/>
    </source>
</evidence>
<keyword evidence="2" id="KW-0812">Transmembrane</keyword>
<dbReference type="PANTHER" id="PTHR30168:SF0">
    <property type="entry name" value="INNER MEMBRANE PROTEIN"/>
    <property type="match status" value="1"/>
</dbReference>
<gene>
    <name evidence="6" type="ORF">CY0110_15497</name>
</gene>
<evidence type="ECO:0000313" key="6">
    <source>
        <dbReference type="EMBL" id="EAZ93213.1"/>
    </source>
</evidence>
<evidence type="ECO:0000256" key="1">
    <source>
        <dbReference type="ARBA" id="ARBA00004167"/>
    </source>
</evidence>
<dbReference type="Proteomes" id="UP000003781">
    <property type="component" value="Unassembled WGS sequence"/>
</dbReference>
<dbReference type="InterPro" id="IPR007343">
    <property type="entry name" value="Uncharacterised_pept_Zn_put"/>
</dbReference>
<keyword evidence="7" id="KW-1185">Reference proteome</keyword>
<evidence type="ECO:0000256" key="2">
    <source>
        <dbReference type="ARBA" id="ARBA00022692"/>
    </source>
</evidence>
<feature type="signal peptide" evidence="5">
    <location>
        <begin position="1"/>
        <end position="24"/>
    </location>
</feature>
<keyword evidence="3" id="KW-1133">Transmembrane helix</keyword>
<evidence type="ECO:0000256" key="4">
    <source>
        <dbReference type="ARBA" id="ARBA00023136"/>
    </source>
</evidence>
<reference evidence="6 7" key="1">
    <citation type="submission" date="2007-03" db="EMBL/GenBank/DDBJ databases">
        <authorList>
            <person name="Stal L."/>
            <person name="Ferriera S."/>
            <person name="Johnson J."/>
            <person name="Kravitz S."/>
            <person name="Beeson K."/>
            <person name="Sutton G."/>
            <person name="Rogers Y.-H."/>
            <person name="Friedman R."/>
            <person name="Frazier M."/>
            <person name="Venter J.C."/>
        </authorList>
    </citation>
    <scope>NUCLEOTIDE SEQUENCE [LARGE SCALE GENOMIC DNA]</scope>
    <source>
        <strain evidence="6 7">CCY0110</strain>
    </source>
</reference>
<keyword evidence="5" id="KW-0732">Signal</keyword>
<keyword evidence="4" id="KW-0472">Membrane</keyword>
<dbReference type="Pfam" id="PF04228">
    <property type="entry name" value="Zn_peptidase"/>
    <property type="match status" value="1"/>
</dbReference>
<accession>A3IHD1</accession>
<evidence type="ECO:0000256" key="3">
    <source>
        <dbReference type="ARBA" id="ARBA00022989"/>
    </source>
</evidence>
<comment type="subcellular location">
    <subcellularLocation>
        <location evidence="1">Membrane</location>
        <topology evidence="1">Single-pass membrane protein</topology>
    </subcellularLocation>
</comment>
<dbReference type="RefSeq" id="WP_008272715.1">
    <property type="nucleotide sequence ID" value="NZ_AAXW01000002.1"/>
</dbReference>
<comment type="caution">
    <text evidence="6">The sequence shown here is derived from an EMBL/GenBank/DDBJ whole genome shotgun (WGS) entry which is preliminary data.</text>
</comment>
<dbReference type="eggNOG" id="COG2321">
    <property type="taxonomic scope" value="Bacteria"/>
</dbReference>
<organism evidence="6 7">
    <name type="scientific">Crocosphaera chwakensis CCY0110</name>
    <dbReference type="NCBI Taxonomy" id="391612"/>
    <lineage>
        <taxon>Bacteria</taxon>
        <taxon>Bacillati</taxon>
        <taxon>Cyanobacteriota</taxon>
        <taxon>Cyanophyceae</taxon>
        <taxon>Oscillatoriophycideae</taxon>
        <taxon>Chroococcales</taxon>
        <taxon>Aphanothecaceae</taxon>
        <taxon>Crocosphaera</taxon>
        <taxon>Crocosphaera chwakensis</taxon>
    </lineage>
</organism>
<dbReference type="GO" id="GO:0016020">
    <property type="term" value="C:membrane"/>
    <property type="evidence" value="ECO:0007669"/>
    <property type="project" value="UniProtKB-SubCell"/>
</dbReference>
<name>A3IHD1_9CHRO</name>
<dbReference type="PANTHER" id="PTHR30168">
    <property type="entry name" value="PUTATIVE MEMBRANE PROTEIN YPFJ"/>
    <property type="match status" value="1"/>
</dbReference>
<feature type="chain" id="PRO_5002653091" description="Metalloprotease" evidence="5">
    <location>
        <begin position="25"/>
        <end position="200"/>
    </location>
</feature>
<evidence type="ECO:0000313" key="7">
    <source>
        <dbReference type="Proteomes" id="UP000003781"/>
    </source>
</evidence>
<dbReference type="AlphaFoldDB" id="A3IHD1"/>
<dbReference type="EMBL" id="AAXW01000002">
    <property type="protein sequence ID" value="EAZ93213.1"/>
    <property type="molecule type" value="Genomic_DNA"/>
</dbReference>